<dbReference type="GO" id="GO:0005507">
    <property type="term" value="F:copper ion binding"/>
    <property type="evidence" value="ECO:0007669"/>
    <property type="project" value="InterPro"/>
</dbReference>
<dbReference type="InterPro" id="IPR001424">
    <property type="entry name" value="SOD_Cu_Zn_dom"/>
</dbReference>
<dbReference type="EMBL" id="LGTZ01000861">
    <property type="protein sequence ID" value="OJD23171.1"/>
    <property type="molecule type" value="Genomic_DNA"/>
</dbReference>
<dbReference type="Proteomes" id="UP000242791">
    <property type="component" value="Unassembled WGS sequence"/>
</dbReference>
<dbReference type="Gene3D" id="1.10.510.10">
    <property type="entry name" value="Transferase(Phosphotransferase) domain 1"/>
    <property type="match status" value="1"/>
</dbReference>
<name>A0A1J9QSG4_9EURO</name>
<dbReference type="AlphaFoldDB" id="A0A1J9QSG4"/>
<dbReference type="InterPro" id="IPR011009">
    <property type="entry name" value="Kinase-like_dom_sf"/>
</dbReference>
<dbReference type="SUPFAM" id="SSF49329">
    <property type="entry name" value="Cu,Zn superoxide dismutase-like"/>
    <property type="match status" value="1"/>
</dbReference>
<evidence type="ECO:0000313" key="2">
    <source>
        <dbReference type="EMBL" id="OJD23171.1"/>
    </source>
</evidence>
<dbReference type="FunFam" id="2.60.40.200:FF:000009">
    <property type="entry name" value="Superoxide dismutase 1 copper chaperone"/>
    <property type="match status" value="1"/>
</dbReference>
<keyword evidence="3" id="KW-1185">Reference proteome</keyword>
<accession>A0A1J9QSG4</accession>
<dbReference type="STRING" id="1658174.A0A1J9QSG4"/>
<dbReference type="OrthoDB" id="666972at2759"/>
<dbReference type="GO" id="GO:0006801">
    <property type="term" value="P:superoxide metabolic process"/>
    <property type="evidence" value="ECO:0007669"/>
    <property type="project" value="InterPro"/>
</dbReference>
<sequence length="441" mass="48597">MTHVGDEEVNCQILGYLWDDQLADYHSYKPFLARPNVTDDELKDLIRRIATLDPQKRATARKALEHAWFAGRAETESPHEVIGGGSSSDRIYFYTMRAMGQGKIAFGFKANPTISKIAAVSSCHGVRQYGDQEQLLKIAFICSISLWNQQQQDYYLLKAHRFRDRLTIDAKSTFATFSVPLTCDACIEEVSKPLYALDGRWDIYSQWFILLVPYRNQKHATHGEKYLGIKSVQGNLNDQLLLIEGTAAPSAIVAAIQSTGRDAILRGSGSSNNASVCILETHSSAVQNSIRGLARMVQVAPKLTLVDLTINGLPPGKYWATVRDTGDISQGPASAGGIWEALNRKVKGSAPPRGVFGEVEVGSEGKVNAFLDRPVAVWELIGRSMVVSKSQEGPFQREDPNTLVGVIARSAGVWDNDKMVCSCSGKNIWEERVEQVSKGMM</sequence>
<dbReference type="SUPFAM" id="SSF56112">
    <property type="entry name" value="Protein kinase-like (PK-like)"/>
    <property type="match status" value="1"/>
</dbReference>
<gene>
    <name evidence="2" type="ORF">ACJ73_05477</name>
</gene>
<dbReference type="InterPro" id="IPR036423">
    <property type="entry name" value="SOD-like_Cu/Zn_dom_sf"/>
</dbReference>
<reference evidence="2 3" key="1">
    <citation type="submission" date="2015-08" db="EMBL/GenBank/DDBJ databases">
        <title>Emmonsia species relationships and genome sequence.</title>
        <authorList>
            <person name="Cuomo C.A."/>
            <person name="Schwartz I.S."/>
            <person name="Kenyon C."/>
            <person name="De Hoog G.S."/>
            <person name="Govender N.P."/>
            <person name="Botha A."/>
            <person name="Moreno L."/>
            <person name="De Vries M."/>
            <person name="Munoz J.F."/>
            <person name="Stielow J.B."/>
        </authorList>
    </citation>
    <scope>NUCLEOTIDE SEQUENCE [LARGE SCALE GENOMIC DNA]</scope>
    <source>
        <strain evidence="2 3">EI222</strain>
    </source>
</reference>
<dbReference type="InterPro" id="IPR024134">
    <property type="entry name" value="SOD_Cu/Zn_/chaperone"/>
</dbReference>
<proteinExistence type="predicted"/>
<dbReference type="PANTHER" id="PTHR10003">
    <property type="entry name" value="SUPEROXIDE DISMUTASE CU-ZN -RELATED"/>
    <property type="match status" value="1"/>
</dbReference>
<evidence type="ECO:0000313" key="3">
    <source>
        <dbReference type="Proteomes" id="UP000242791"/>
    </source>
</evidence>
<protein>
    <recommendedName>
        <fullName evidence="1">Superoxide dismutase copper/zinc binding domain-containing protein</fullName>
    </recommendedName>
</protein>
<evidence type="ECO:0000259" key="1">
    <source>
        <dbReference type="Pfam" id="PF00080"/>
    </source>
</evidence>
<organism evidence="2 3">
    <name type="scientific">Blastomyces percursus</name>
    <dbReference type="NCBI Taxonomy" id="1658174"/>
    <lineage>
        <taxon>Eukaryota</taxon>
        <taxon>Fungi</taxon>
        <taxon>Dikarya</taxon>
        <taxon>Ascomycota</taxon>
        <taxon>Pezizomycotina</taxon>
        <taxon>Eurotiomycetes</taxon>
        <taxon>Eurotiomycetidae</taxon>
        <taxon>Onygenales</taxon>
        <taxon>Ajellomycetaceae</taxon>
        <taxon>Blastomyces</taxon>
    </lineage>
</organism>
<feature type="domain" description="Superoxide dismutase copper/zinc binding" evidence="1">
    <location>
        <begin position="291"/>
        <end position="391"/>
    </location>
</feature>
<dbReference type="Gene3D" id="2.60.40.200">
    <property type="entry name" value="Superoxide dismutase, copper/zinc binding domain"/>
    <property type="match status" value="1"/>
</dbReference>
<dbReference type="Pfam" id="PF00080">
    <property type="entry name" value="Sod_Cu"/>
    <property type="match status" value="1"/>
</dbReference>
<dbReference type="Gene3D" id="3.30.70.100">
    <property type="match status" value="1"/>
</dbReference>
<dbReference type="VEuPathDB" id="FungiDB:ACJ73_05477"/>
<comment type="caution">
    <text evidence="2">The sequence shown here is derived from an EMBL/GenBank/DDBJ whole genome shotgun (WGS) entry which is preliminary data.</text>
</comment>